<dbReference type="EMBL" id="VSRR010098738">
    <property type="protein sequence ID" value="MPC94486.1"/>
    <property type="molecule type" value="Genomic_DNA"/>
</dbReference>
<evidence type="ECO:0000313" key="1">
    <source>
        <dbReference type="EMBL" id="MPC94486.1"/>
    </source>
</evidence>
<name>A0A5B7JJM9_PORTR</name>
<dbReference type="Proteomes" id="UP000324222">
    <property type="component" value="Unassembled WGS sequence"/>
</dbReference>
<sequence>MPHLCGLPPSPALNTNNWKMSKRVPAESYLPLPTPTMITPYLPSISPLWLPDTKWPSSRWVKACCATHSYDISSPLTHPSQSMPHDTQT</sequence>
<gene>
    <name evidence="1" type="ORF">E2C01_089657</name>
</gene>
<keyword evidence="2" id="KW-1185">Reference proteome</keyword>
<comment type="caution">
    <text evidence="1">The sequence shown here is derived from an EMBL/GenBank/DDBJ whole genome shotgun (WGS) entry which is preliminary data.</text>
</comment>
<proteinExistence type="predicted"/>
<dbReference type="AlphaFoldDB" id="A0A5B7JJM9"/>
<organism evidence="1 2">
    <name type="scientific">Portunus trituberculatus</name>
    <name type="common">Swimming crab</name>
    <name type="synonym">Neptunus trituberculatus</name>
    <dbReference type="NCBI Taxonomy" id="210409"/>
    <lineage>
        <taxon>Eukaryota</taxon>
        <taxon>Metazoa</taxon>
        <taxon>Ecdysozoa</taxon>
        <taxon>Arthropoda</taxon>
        <taxon>Crustacea</taxon>
        <taxon>Multicrustacea</taxon>
        <taxon>Malacostraca</taxon>
        <taxon>Eumalacostraca</taxon>
        <taxon>Eucarida</taxon>
        <taxon>Decapoda</taxon>
        <taxon>Pleocyemata</taxon>
        <taxon>Brachyura</taxon>
        <taxon>Eubrachyura</taxon>
        <taxon>Portunoidea</taxon>
        <taxon>Portunidae</taxon>
        <taxon>Portuninae</taxon>
        <taxon>Portunus</taxon>
    </lineage>
</organism>
<accession>A0A5B7JJM9</accession>
<protein>
    <submittedName>
        <fullName evidence="1">Uncharacterized protein</fullName>
    </submittedName>
</protein>
<reference evidence="1 2" key="1">
    <citation type="submission" date="2019-05" db="EMBL/GenBank/DDBJ databases">
        <title>Another draft genome of Portunus trituberculatus and its Hox gene families provides insights of decapod evolution.</title>
        <authorList>
            <person name="Jeong J.-H."/>
            <person name="Song I."/>
            <person name="Kim S."/>
            <person name="Choi T."/>
            <person name="Kim D."/>
            <person name="Ryu S."/>
            <person name="Kim W."/>
        </authorList>
    </citation>
    <scope>NUCLEOTIDE SEQUENCE [LARGE SCALE GENOMIC DNA]</scope>
    <source>
        <tissue evidence="1">Muscle</tissue>
    </source>
</reference>
<evidence type="ECO:0000313" key="2">
    <source>
        <dbReference type="Proteomes" id="UP000324222"/>
    </source>
</evidence>